<name>A0A5N7CR07_PETAA</name>
<sequence>MIHASAVVRVVNREQQTFYTDPSTLPVRSGTERLPKFHFNVNPADHRTRYRRSYPDRTHFWTTQRPLATGTTEIEHFVPGSARCSKPLLRPSIEPLGGLGHHLGCQGQEHERARNGATIPGSVDEHEKACSPWNLGESGSNYQIVPKIGDLTSVPD</sequence>
<organism evidence="1">
    <name type="scientific">Petromyces alliaceus</name>
    <name type="common">Aspergillus alliaceus</name>
    <dbReference type="NCBI Taxonomy" id="209559"/>
    <lineage>
        <taxon>Eukaryota</taxon>
        <taxon>Fungi</taxon>
        <taxon>Dikarya</taxon>
        <taxon>Ascomycota</taxon>
        <taxon>Pezizomycotina</taxon>
        <taxon>Eurotiomycetes</taxon>
        <taxon>Eurotiomycetidae</taxon>
        <taxon>Eurotiales</taxon>
        <taxon>Aspergillaceae</taxon>
        <taxon>Aspergillus</taxon>
        <taxon>Aspergillus subgen. Circumdati</taxon>
    </lineage>
</organism>
<proteinExistence type="predicted"/>
<dbReference type="AlphaFoldDB" id="A0A5N7CR07"/>
<evidence type="ECO:0000313" key="1">
    <source>
        <dbReference type="EMBL" id="KAE8396359.1"/>
    </source>
</evidence>
<dbReference type="Proteomes" id="UP000326877">
    <property type="component" value="Unassembled WGS sequence"/>
</dbReference>
<gene>
    <name evidence="1" type="ORF">BDV23DRAFT_48016</name>
</gene>
<dbReference type="EMBL" id="ML735215">
    <property type="protein sequence ID" value="KAE8396359.1"/>
    <property type="molecule type" value="Genomic_DNA"/>
</dbReference>
<accession>A0A5N7CR07</accession>
<reference evidence="1" key="1">
    <citation type="submission" date="2019-04" db="EMBL/GenBank/DDBJ databases">
        <title>Friends and foes A comparative genomics studyof 23 Aspergillus species from section Flavi.</title>
        <authorList>
            <consortium name="DOE Joint Genome Institute"/>
            <person name="Kjaerbolling I."/>
            <person name="Vesth T."/>
            <person name="Frisvad J.C."/>
            <person name="Nybo J.L."/>
            <person name="Theobald S."/>
            <person name="Kildgaard S."/>
            <person name="Isbrandt T."/>
            <person name="Kuo A."/>
            <person name="Sato A."/>
            <person name="Lyhne E.K."/>
            <person name="Kogle M.E."/>
            <person name="Wiebenga A."/>
            <person name="Kun R.S."/>
            <person name="Lubbers R.J."/>
            <person name="Makela M.R."/>
            <person name="Barry K."/>
            <person name="Chovatia M."/>
            <person name="Clum A."/>
            <person name="Daum C."/>
            <person name="Haridas S."/>
            <person name="He G."/>
            <person name="LaButti K."/>
            <person name="Lipzen A."/>
            <person name="Mondo S."/>
            <person name="Riley R."/>
            <person name="Salamov A."/>
            <person name="Simmons B.A."/>
            <person name="Magnuson J.K."/>
            <person name="Henrissat B."/>
            <person name="Mortensen U.H."/>
            <person name="Larsen T.O."/>
            <person name="Devries R.P."/>
            <person name="Grigoriev I.V."/>
            <person name="Machida M."/>
            <person name="Baker S.E."/>
            <person name="Andersen M.R."/>
        </authorList>
    </citation>
    <scope>NUCLEOTIDE SEQUENCE [LARGE SCALE GENOMIC DNA]</scope>
    <source>
        <strain evidence="1">IBT 14317</strain>
    </source>
</reference>
<protein>
    <submittedName>
        <fullName evidence="1">Uncharacterized protein</fullName>
    </submittedName>
</protein>